<dbReference type="STRING" id="1325564.NSJP_0880"/>
<keyword evidence="2" id="KW-1185">Reference proteome</keyword>
<organism evidence="1 2">
    <name type="scientific">Nitrospira japonica</name>
    <dbReference type="NCBI Taxonomy" id="1325564"/>
    <lineage>
        <taxon>Bacteria</taxon>
        <taxon>Pseudomonadati</taxon>
        <taxon>Nitrospirota</taxon>
        <taxon>Nitrospiria</taxon>
        <taxon>Nitrospirales</taxon>
        <taxon>Nitrospiraceae</taxon>
        <taxon>Nitrospira</taxon>
    </lineage>
</organism>
<dbReference type="OrthoDB" id="9759623at2"/>
<proteinExistence type="predicted"/>
<protein>
    <submittedName>
        <fullName evidence="1">Uncharacterized protein</fullName>
    </submittedName>
</protein>
<dbReference type="KEGG" id="nja:NSJP_0880"/>
<name>A0A1W1I238_9BACT</name>
<reference evidence="1 2" key="1">
    <citation type="submission" date="2017-03" db="EMBL/GenBank/DDBJ databases">
        <authorList>
            <person name="Afonso C.L."/>
            <person name="Miller P.J."/>
            <person name="Scott M.A."/>
            <person name="Spackman E."/>
            <person name="Goraichik I."/>
            <person name="Dimitrov K.M."/>
            <person name="Suarez D.L."/>
            <person name="Swayne D.E."/>
        </authorList>
    </citation>
    <scope>NUCLEOTIDE SEQUENCE [LARGE SCALE GENOMIC DNA]</scope>
    <source>
        <strain evidence="1">Genome sequencing of Nitrospira japonica strain NJ11</strain>
    </source>
</reference>
<evidence type="ECO:0000313" key="1">
    <source>
        <dbReference type="EMBL" id="SLM47052.1"/>
    </source>
</evidence>
<sequence>MIRWHVIAGSGIAFFGSLVLSWGFLGEPSASFAASAKASKKSDGLPASTAIRFVEAVSRGSAADAVKLDFACQFQLVTAKGGALKSHPAPTDPSYETCWNHLKAAHEPALTRSDIGMDVLWPSNGGLVFFHEDLDHYPASAFVMDTIGLSPPGSGLHVKTVSTKPLPNASFRLRENAALVSVPTTLVTVEVRYQDPITSPVTKAPGSYKWASTVKPARRALKSILIEWVVLSGLKKHGFPGDTAVVNLLVKDGDPVDGIAQEIVPFVTVRSGPVPGSLQWWGPEDMPGLLVATSARAASFPNLRDRVALLNRVLIIDPNQPDALTVLTRDLYGVVLRQAVAEHHLTVKDPALSMVVNEHYWNIYAQSTRTDLSLGMEMGGFDKPTTADYLYRLLPALKTLAQVRPEQLDNRFRWGAALRWNNDQDLSIEVLQKLVKDVPAERKSGKAEALLQLSWARINKVAWNRIMDDPDVRTAYLEADQALALAELPLDKFIAEYTKAYSLLFSPARDNREMLALLTEARKWFAEVPGRSQEIWNFFIGADSLKSVLDADPIFQPLLASGDPKHG</sequence>
<dbReference type="EMBL" id="LT828648">
    <property type="protein sequence ID" value="SLM47052.1"/>
    <property type="molecule type" value="Genomic_DNA"/>
</dbReference>
<dbReference type="Proteomes" id="UP000192042">
    <property type="component" value="Chromosome I"/>
</dbReference>
<gene>
    <name evidence="1" type="ORF">NSJP_0880</name>
</gene>
<dbReference type="AlphaFoldDB" id="A0A1W1I238"/>
<accession>A0A1W1I238</accession>
<evidence type="ECO:0000313" key="2">
    <source>
        <dbReference type="Proteomes" id="UP000192042"/>
    </source>
</evidence>
<dbReference type="RefSeq" id="WP_080885642.1">
    <property type="nucleotide sequence ID" value="NZ_LT828648.1"/>
</dbReference>